<accession>A0A0F9V6L4</accession>
<keyword evidence="2" id="KW-0808">Transferase</keyword>
<dbReference type="EMBL" id="LAZR01000431">
    <property type="protein sequence ID" value="KKN69181.1"/>
    <property type="molecule type" value="Genomic_DNA"/>
</dbReference>
<evidence type="ECO:0000313" key="4">
    <source>
        <dbReference type="EMBL" id="KKN69181.1"/>
    </source>
</evidence>
<evidence type="ECO:0000256" key="2">
    <source>
        <dbReference type="ARBA" id="ARBA00022679"/>
    </source>
</evidence>
<dbReference type="GO" id="GO:0008170">
    <property type="term" value="F:N-methyltransferase activity"/>
    <property type="evidence" value="ECO:0007669"/>
    <property type="project" value="InterPro"/>
</dbReference>
<dbReference type="AlphaFoldDB" id="A0A0F9V6L4"/>
<dbReference type="GO" id="GO:0032259">
    <property type="term" value="P:methylation"/>
    <property type="evidence" value="ECO:0007669"/>
    <property type="project" value="UniProtKB-KW"/>
</dbReference>
<dbReference type="InterPro" id="IPR001091">
    <property type="entry name" value="RM_Methyltransferase"/>
</dbReference>
<evidence type="ECO:0000259" key="3">
    <source>
        <dbReference type="Pfam" id="PF01555"/>
    </source>
</evidence>
<comment type="caution">
    <text evidence="4">The sequence shown here is derived from an EMBL/GenBank/DDBJ whole genome shotgun (WGS) entry which is preliminary data.</text>
</comment>
<protein>
    <recommendedName>
        <fullName evidence="3">DNA methylase N-4/N-6 domain-containing protein</fullName>
    </recommendedName>
</protein>
<feature type="domain" description="DNA methylase N-4/N-6" evidence="3">
    <location>
        <begin position="16"/>
        <end position="85"/>
    </location>
</feature>
<reference evidence="4" key="1">
    <citation type="journal article" date="2015" name="Nature">
        <title>Complex archaea that bridge the gap between prokaryotes and eukaryotes.</title>
        <authorList>
            <person name="Spang A."/>
            <person name="Saw J.H."/>
            <person name="Jorgensen S.L."/>
            <person name="Zaremba-Niedzwiedzka K."/>
            <person name="Martijn J."/>
            <person name="Lind A.E."/>
            <person name="van Eijk R."/>
            <person name="Schleper C."/>
            <person name="Guy L."/>
            <person name="Ettema T.J."/>
        </authorList>
    </citation>
    <scope>NUCLEOTIDE SEQUENCE</scope>
</reference>
<name>A0A0F9V6L4_9ZZZZ</name>
<sequence>MRKGKTASWIGSNSETTLWEVTLDSNVDGGHSTQKPVECMERPLRNHEGDVYDPFVGSGTTIIAAERVGRACYAMDIEPRYVQVTIERWEKFTGEKAELIA</sequence>
<dbReference type="PRINTS" id="PR00508">
    <property type="entry name" value="S21N4MTFRASE"/>
</dbReference>
<dbReference type="Gene3D" id="3.40.50.150">
    <property type="entry name" value="Vaccinia Virus protein VP39"/>
    <property type="match status" value="1"/>
</dbReference>
<dbReference type="SUPFAM" id="SSF53335">
    <property type="entry name" value="S-adenosyl-L-methionine-dependent methyltransferases"/>
    <property type="match status" value="1"/>
</dbReference>
<organism evidence="4">
    <name type="scientific">marine sediment metagenome</name>
    <dbReference type="NCBI Taxonomy" id="412755"/>
    <lineage>
        <taxon>unclassified sequences</taxon>
        <taxon>metagenomes</taxon>
        <taxon>ecological metagenomes</taxon>
    </lineage>
</organism>
<dbReference type="InterPro" id="IPR002941">
    <property type="entry name" value="DNA_methylase_N4/N6"/>
</dbReference>
<evidence type="ECO:0000256" key="1">
    <source>
        <dbReference type="ARBA" id="ARBA00022603"/>
    </source>
</evidence>
<dbReference type="Pfam" id="PF01555">
    <property type="entry name" value="N6_N4_Mtase"/>
    <property type="match status" value="1"/>
</dbReference>
<dbReference type="GO" id="GO:0003677">
    <property type="term" value="F:DNA binding"/>
    <property type="evidence" value="ECO:0007669"/>
    <property type="project" value="InterPro"/>
</dbReference>
<dbReference type="InterPro" id="IPR029063">
    <property type="entry name" value="SAM-dependent_MTases_sf"/>
</dbReference>
<proteinExistence type="predicted"/>
<keyword evidence="1" id="KW-0489">Methyltransferase</keyword>
<gene>
    <name evidence="4" type="ORF">LCGC14_0443570</name>
</gene>